<proteinExistence type="inferred from homology"/>
<evidence type="ECO:0000256" key="2">
    <source>
        <dbReference type="ARBA" id="ARBA00022801"/>
    </source>
</evidence>
<organism evidence="5 6">
    <name type="scientific">Phomopsis amygdali</name>
    <name type="common">Fusicoccum amygdali</name>
    <dbReference type="NCBI Taxonomy" id="1214568"/>
    <lineage>
        <taxon>Eukaryota</taxon>
        <taxon>Fungi</taxon>
        <taxon>Dikarya</taxon>
        <taxon>Ascomycota</taxon>
        <taxon>Pezizomycotina</taxon>
        <taxon>Sordariomycetes</taxon>
        <taxon>Sordariomycetidae</taxon>
        <taxon>Diaporthales</taxon>
        <taxon>Diaporthaceae</taxon>
        <taxon>Diaporthe</taxon>
    </lineage>
</organism>
<evidence type="ECO:0000313" key="5">
    <source>
        <dbReference type="EMBL" id="KAK2599909.1"/>
    </source>
</evidence>
<dbReference type="Gene3D" id="3.40.50.1820">
    <property type="entry name" value="alpha/beta hydrolase"/>
    <property type="match status" value="1"/>
</dbReference>
<name>A0AAD9S5Z4_PHOAM</name>
<evidence type="ECO:0000313" key="6">
    <source>
        <dbReference type="Proteomes" id="UP001265746"/>
    </source>
</evidence>
<protein>
    <recommendedName>
        <fullName evidence="3">Carboxylic ester hydrolase</fullName>
        <ecNumber evidence="3">3.1.1.-</ecNumber>
    </recommendedName>
</protein>
<feature type="signal peptide" evidence="3">
    <location>
        <begin position="1"/>
        <end position="24"/>
    </location>
</feature>
<dbReference type="EC" id="3.1.1.-" evidence="3"/>
<keyword evidence="6" id="KW-1185">Reference proteome</keyword>
<dbReference type="InterPro" id="IPR019826">
    <property type="entry name" value="Carboxylesterase_B_AS"/>
</dbReference>
<feature type="chain" id="PRO_5041776527" description="Carboxylic ester hydrolase" evidence="3">
    <location>
        <begin position="25"/>
        <end position="583"/>
    </location>
</feature>
<dbReference type="EMBL" id="JAUJFL010000007">
    <property type="protein sequence ID" value="KAK2599909.1"/>
    <property type="molecule type" value="Genomic_DNA"/>
</dbReference>
<comment type="caution">
    <text evidence="5">The sequence shown here is derived from an EMBL/GenBank/DDBJ whole genome shotgun (WGS) entry which is preliminary data.</text>
</comment>
<dbReference type="PANTHER" id="PTHR11559">
    <property type="entry name" value="CARBOXYLESTERASE"/>
    <property type="match status" value="1"/>
</dbReference>
<evidence type="ECO:0000259" key="4">
    <source>
        <dbReference type="Pfam" id="PF00135"/>
    </source>
</evidence>
<keyword evidence="2 3" id="KW-0378">Hydrolase</keyword>
<reference evidence="5" key="1">
    <citation type="submission" date="2023-06" db="EMBL/GenBank/DDBJ databases">
        <authorList>
            <person name="Noh H."/>
        </authorList>
    </citation>
    <scope>NUCLEOTIDE SEQUENCE</scope>
    <source>
        <strain evidence="5">DUCC20226</strain>
    </source>
</reference>
<comment type="similarity">
    <text evidence="1 3">Belongs to the type-B carboxylesterase/lipase family.</text>
</comment>
<dbReference type="InterPro" id="IPR002018">
    <property type="entry name" value="CarbesteraseB"/>
</dbReference>
<dbReference type="InterPro" id="IPR029058">
    <property type="entry name" value="AB_hydrolase_fold"/>
</dbReference>
<evidence type="ECO:0000256" key="3">
    <source>
        <dbReference type="RuleBase" id="RU361235"/>
    </source>
</evidence>
<feature type="domain" description="Carboxylesterase type B" evidence="4">
    <location>
        <begin position="43"/>
        <end position="517"/>
    </location>
</feature>
<dbReference type="GO" id="GO:0016787">
    <property type="term" value="F:hydrolase activity"/>
    <property type="evidence" value="ECO:0007669"/>
    <property type="project" value="UniProtKB-KW"/>
</dbReference>
<gene>
    <name evidence="5" type="ORF">N8I77_011626</name>
</gene>
<dbReference type="SUPFAM" id="SSF53474">
    <property type="entry name" value="alpha/beta-Hydrolases"/>
    <property type="match status" value="1"/>
</dbReference>
<sequence length="583" mass="63176">MTAPNMRIEAVLIASLALLSYAHPRQLTVDLGYEKYTGLYNDSTDLNIWKGIRYAAPPIGHLRFSAPTGPEYTGQTVRADTFGSACLQTLAAGGNIPAWPPLGAEEDQDCLFLNVYAPRGAIKLPVYVWIHGGGYGQADGSYDLSEFINANGNEFLAVSMNYRLGAFGFLSSEDVKTEGALNAGLLDQRLSLEWIQKNIHLFGGDKSRVTIHGVSAGGGSVMLQSMANGGTDGDKLFDKGMASSPYLPRHYNYDDDFPTSLYKQFVTLSGCDGDFDRLSCLRSQDVDTLQEANINVTNAAAYGTWAFAPVTDGSFIQNSPSRQLLDERAVNGNHMWSSHNADEGPLFVPRNITTEKALVGFLRTSFPRFDDNDIASVLETYPISAYGTDTTNPRFATAGDSGPTAVDVSPFAIGNQQRADAIYAEVTFQCPSYWIATGYTGNPAKSSYLFTYTSPPALHGSDITGYLGPSTATQSAEFVRAWQTMWGAYIATGSPNIPNEVANNSDSDVLSNWPRWGDNLMVNFNQTGGTATTADAGFGLGEIAVKVEPGLKNAFREVDARTWEGGRGTRCDFWRQMAPKVPM</sequence>
<dbReference type="Proteomes" id="UP001265746">
    <property type="component" value="Unassembled WGS sequence"/>
</dbReference>
<keyword evidence="3" id="KW-0732">Signal</keyword>
<accession>A0AAD9S5Z4</accession>
<dbReference type="PROSITE" id="PS00122">
    <property type="entry name" value="CARBOXYLESTERASE_B_1"/>
    <property type="match status" value="1"/>
</dbReference>
<dbReference type="Pfam" id="PF00135">
    <property type="entry name" value="COesterase"/>
    <property type="match status" value="1"/>
</dbReference>
<dbReference type="InterPro" id="IPR050309">
    <property type="entry name" value="Type-B_Carboxylest/Lipase"/>
</dbReference>
<evidence type="ECO:0000256" key="1">
    <source>
        <dbReference type="ARBA" id="ARBA00005964"/>
    </source>
</evidence>
<dbReference type="AlphaFoldDB" id="A0AAD9S5Z4"/>